<dbReference type="EMBL" id="VAWE01000002">
    <property type="protein sequence ID" value="TLQ39288.1"/>
    <property type="molecule type" value="Genomic_DNA"/>
</dbReference>
<dbReference type="OrthoDB" id="4114083at2"/>
<proteinExistence type="predicted"/>
<gene>
    <name evidence="2" type="ORF">FEF34_38495</name>
</gene>
<feature type="region of interest" description="Disordered" evidence="1">
    <location>
        <begin position="188"/>
        <end position="212"/>
    </location>
</feature>
<feature type="compositionally biased region" description="Basic residues" evidence="1">
    <location>
        <begin position="27"/>
        <end position="37"/>
    </location>
</feature>
<evidence type="ECO:0000256" key="1">
    <source>
        <dbReference type="SAM" id="MobiDB-lite"/>
    </source>
</evidence>
<protein>
    <submittedName>
        <fullName evidence="2">Uncharacterized protein</fullName>
    </submittedName>
</protein>
<sequence>MADRKDDLLSLNEIAKLADVSRQAAQKWHKPPAHKKPRQGETEVESALRSVARAMGVEVPESYDDSPRYPRKVVVAFLKAVGYMDENESLMPRRGGKGKWTPAEPTIDPHRVEQPDPAVGGKPLKVDPQTGGRYRYYVPHAWAIAGFGSETSFNASRTRGRAPEPDGIDELERPYWWLETLEGWKADAPERKAKRYAGRRPDGYTPDGQPFRLLPGDNYYARKAAEQAGEAADDESRE</sequence>
<comment type="caution">
    <text evidence="2">The sequence shown here is derived from an EMBL/GenBank/DDBJ whole genome shotgun (WGS) entry which is preliminary data.</text>
</comment>
<dbReference type="AlphaFoldDB" id="A0A5R9DU64"/>
<feature type="region of interest" description="Disordered" evidence="1">
    <location>
        <begin position="89"/>
        <end position="126"/>
    </location>
</feature>
<organism evidence="2 3">
    <name type="scientific">Streptomyces marianii</name>
    <dbReference type="NCBI Taxonomy" id="1817406"/>
    <lineage>
        <taxon>Bacteria</taxon>
        <taxon>Bacillati</taxon>
        <taxon>Actinomycetota</taxon>
        <taxon>Actinomycetes</taxon>
        <taxon>Kitasatosporales</taxon>
        <taxon>Streptomycetaceae</taxon>
        <taxon>Streptomyces</taxon>
    </lineage>
</organism>
<dbReference type="RefSeq" id="WP_138058100.1">
    <property type="nucleotide sequence ID" value="NZ_VAWE01000002.1"/>
</dbReference>
<reference evidence="2 3" key="1">
    <citation type="submission" date="2019-05" db="EMBL/GenBank/DDBJ databases">
        <title>Streptomyces marianii sp. nov., a novel marine actinomycete from southern coast of India.</title>
        <authorList>
            <person name="Iniyan A.M."/>
            <person name="Wink J."/>
            <person name="Ramprasad E."/>
            <person name="Ramana C.V."/>
            <person name="Bunk B."/>
            <person name="Sproer C."/>
            <person name="Joseph F.-J.R.S."/>
            <person name="Vincent S.G.P."/>
        </authorList>
    </citation>
    <scope>NUCLEOTIDE SEQUENCE [LARGE SCALE GENOMIC DNA]</scope>
    <source>
        <strain evidence="2 3">ICN19</strain>
    </source>
</reference>
<name>A0A5R9DU64_9ACTN</name>
<accession>A0A5R9DU64</accession>
<feature type="region of interest" description="Disordered" evidence="1">
    <location>
        <begin position="22"/>
        <end position="45"/>
    </location>
</feature>
<dbReference type="Proteomes" id="UP000305921">
    <property type="component" value="Unassembled WGS sequence"/>
</dbReference>
<evidence type="ECO:0000313" key="3">
    <source>
        <dbReference type="Proteomes" id="UP000305921"/>
    </source>
</evidence>
<keyword evidence="3" id="KW-1185">Reference proteome</keyword>
<evidence type="ECO:0000313" key="2">
    <source>
        <dbReference type="EMBL" id="TLQ39288.1"/>
    </source>
</evidence>